<dbReference type="InterPro" id="IPR045861">
    <property type="entry name" value="CorA_cytoplasmic_dom"/>
</dbReference>
<dbReference type="InterPro" id="IPR002523">
    <property type="entry name" value="MgTranspt_CorA/ZnTranspt_ZntB"/>
</dbReference>
<evidence type="ECO:0000256" key="4">
    <source>
        <dbReference type="ARBA" id="ARBA00022989"/>
    </source>
</evidence>
<feature type="transmembrane region" description="Helical" evidence="6">
    <location>
        <begin position="255"/>
        <end position="275"/>
    </location>
</feature>
<dbReference type="SUPFAM" id="SSF143865">
    <property type="entry name" value="CorA soluble domain-like"/>
    <property type="match status" value="1"/>
</dbReference>
<evidence type="ECO:0000256" key="5">
    <source>
        <dbReference type="ARBA" id="ARBA00023136"/>
    </source>
</evidence>
<reference evidence="7 8" key="1">
    <citation type="journal article" date="2015" name="Genome Announc.">
        <title>Expanding the biotechnology potential of lactobacilli through comparative genomics of 213 strains and associated genera.</title>
        <authorList>
            <person name="Sun Z."/>
            <person name="Harris H.M."/>
            <person name="McCann A."/>
            <person name="Guo C."/>
            <person name="Argimon S."/>
            <person name="Zhang W."/>
            <person name="Yang X."/>
            <person name="Jeffery I.B."/>
            <person name="Cooney J.C."/>
            <person name="Kagawa T.F."/>
            <person name="Liu W."/>
            <person name="Song Y."/>
            <person name="Salvetti E."/>
            <person name="Wrobel A."/>
            <person name="Rasinkangas P."/>
            <person name="Parkhill J."/>
            <person name="Rea M.C."/>
            <person name="O'Sullivan O."/>
            <person name="Ritari J."/>
            <person name="Douillard F.P."/>
            <person name="Paul Ross R."/>
            <person name="Yang R."/>
            <person name="Briner A.E."/>
            <person name="Felis G.E."/>
            <person name="de Vos W.M."/>
            <person name="Barrangou R."/>
            <person name="Klaenhammer T.R."/>
            <person name="Caufield P.W."/>
            <person name="Cui Y."/>
            <person name="Zhang H."/>
            <person name="O'Toole P.W."/>
        </authorList>
    </citation>
    <scope>NUCLEOTIDE SEQUENCE [LARGE SCALE GENOMIC DNA]</scope>
    <source>
        <strain evidence="7 8">DSM 20534</strain>
    </source>
</reference>
<keyword evidence="3 6" id="KW-0812">Transmembrane</keyword>
<sequence length="314" mass="36269">MLKYFKVDQNGLKEAQGQDHNIILLEEEHDPKYTDQLIEKYDLPNDLFLGSNLPEEVTRLEHLEGTKLNNPTSLVLMDLSANMEHSIEERLQPLSFIKSDELLILHICENSDFFERLLEKFGPQITNYTEFVAWSIFQISTHFLKDLQERKKIIDDLENSAKTTAKNEELFRMIDAERNMTYLQETLNNQHSTLKELFEETDFVAELDNAGLIYDIQLRDRQAKKMVDVYTSLMENISGLFTDMMNNNLNHLMKYLDSLSIVLSVPALIGTIWGMNAGGLLFKKSSYGFLIILAISIILGALMALHLYKKDYSK</sequence>
<dbReference type="CDD" id="cd12827">
    <property type="entry name" value="EcCorA_ZntB-like_u2"/>
    <property type="match status" value="1"/>
</dbReference>
<name>A0A0R1GUF1_9LACO</name>
<dbReference type="Pfam" id="PF01544">
    <property type="entry name" value="CorA"/>
    <property type="match status" value="1"/>
</dbReference>
<dbReference type="GO" id="GO:0016020">
    <property type="term" value="C:membrane"/>
    <property type="evidence" value="ECO:0007669"/>
    <property type="project" value="UniProtKB-SubCell"/>
</dbReference>
<dbReference type="PANTHER" id="PTHR47891">
    <property type="entry name" value="TRANSPORTER-RELATED"/>
    <property type="match status" value="1"/>
</dbReference>
<dbReference type="AlphaFoldDB" id="A0A0R1GUF1"/>
<dbReference type="Gene3D" id="1.20.58.340">
    <property type="entry name" value="Magnesium transport protein CorA, transmembrane region"/>
    <property type="match status" value="2"/>
</dbReference>
<dbReference type="Proteomes" id="UP000050909">
    <property type="component" value="Unassembled WGS sequence"/>
</dbReference>
<proteinExistence type="inferred from homology"/>
<gene>
    <name evidence="7" type="ORF">FC62_GL000681</name>
</gene>
<protein>
    <submittedName>
        <fullName evidence="7">Mit family metal ion transporter cora</fullName>
    </submittedName>
</protein>
<keyword evidence="4 6" id="KW-1133">Transmembrane helix</keyword>
<dbReference type="EMBL" id="AZCV01000002">
    <property type="protein sequence ID" value="KRK37915.1"/>
    <property type="molecule type" value="Genomic_DNA"/>
</dbReference>
<evidence type="ECO:0000313" key="8">
    <source>
        <dbReference type="Proteomes" id="UP000050909"/>
    </source>
</evidence>
<comment type="caution">
    <text evidence="7">The sequence shown here is derived from an EMBL/GenBank/DDBJ whole genome shotgun (WGS) entry which is preliminary data.</text>
</comment>
<organism evidence="7 8">
    <name type="scientific">Amylolactobacillus amylotrophicus DSM 20534</name>
    <dbReference type="NCBI Taxonomy" id="1423722"/>
    <lineage>
        <taxon>Bacteria</taxon>
        <taxon>Bacillati</taxon>
        <taxon>Bacillota</taxon>
        <taxon>Bacilli</taxon>
        <taxon>Lactobacillales</taxon>
        <taxon>Lactobacillaceae</taxon>
        <taxon>Amylolactobacillus</taxon>
    </lineage>
</organism>
<comment type="similarity">
    <text evidence="2">Belongs to the CorA metal ion transporter (MIT) (TC 1.A.35) family.</text>
</comment>
<dbReference type="GO" id="GO:0046873">
    <property type="term" value="F:metal ion transmembrane transporter activity"/>
    <property type="evidence" value="ECO:0007669"/>
    <property type="project" value="InterPro"/>
</dbReference>
<evidence type="ECO:0000256" key="2">
    <source>
        <dbReference type="ARBA" id="ARBA00009765"/>
    </source>
</evidence>
<evidence type="ECO:0000313" key="7">
    <source>
        <dbReference type="EMBL" id="KRK37915.1"/>
    </source>
</evidence>
<dbReference type="InterPro" id="IPR047199">
    <property type="entry name" value="CorA-like"/>
</dbReference>
<dbReference type="PATRIC" id="fig|1423722.3.peg.697"/>
<dbReference type="InterPro" id="IPR045863">
    <property type="entry name" value="CorA_TM1_TM2"/>
</dbReference>
<dbReference type="PANTHER" id="PTHR47891:SF1">
    <property type="entry name" value="CORA-MAGNESIUM AND COBALT TRANSPORTER"/>
    <property type="match status" value="1"/>
</dbReference>
<feature type="transmembrane region" description="Helical" evidence="6">
    <location>
        <begin position="287"/>
        <end position="308"/>
    </location>
</feature>
<evidence type="ECO:0000256" key="6">
    <source>
        <dbReference type="SAM" id="Phobius"/>
    </source>
</evidence>
<accession>A0A0R1GUF1</accession>
<evidence type="ECO:0000256" key="1">
    <source>
        <dbReference type="ARBA" id="ARBA00004141"/>
    </source>
</evidence>
<dbReference type="RefSeq" id="WP_054745433.1">
    <property type="nucleotide sequence ID" value="NZ_AZCV01000002.1"/>
</dbReference>
<dbReference type="SUPFAM" id="SSF144083">
    <property type="entry name" value="Magnesium transport protein CorA, transmembrane region"/>
    <property type="match status" value="1"/>
</dbReference>
<keyword evidence="5 6" id="KW-0472">Membrane</keyword>
<evidence type="ECO:0000256" key="3">
    <source>
        <dbReference type="ARBA" id="ARBA00022692"/>
    </source>
</evidence>
<keyword evidence="8" id="KW-1185">Reference proteome</keyword>
<comment type="subcellular location">
    <subcellularLocation>
        <location evidence="1">Membrane</location>
        <topology evidence="1">Multi-pass membrane protein</topology>
    </subcellularLocation>
</comment>